<dbReference type="EMBL" id="CP022743">
    <property type="protein sequence ID" value="ASU35231.1"/>
    <property type="molecule type" value="Genomic_DNA"/>
</dbReference>
<gene>
    <name evidence="3" type="ORF">MuYL_3346</name>
</gene>
<reference evidence="3 4" key="1">
    <citation type="submission" date="2017-08" db="EMBL/GenBank/DDBJ databases">
        <title>Complete genome sequence of Mucilaginibacter sp. strain BJC16-A31.</title>
        <authorList>
            <consortium name="Henan University of Science and Technology"/>
            <person name="You X."/>
        </authorList>
    </citation>
    <scope>NUCLEOTIDE SEQUENCE [LARGE SCALE GENOMIC DNA]</scope>
    <source>
        <strain evidence="3 4">BJC16-A31</strain>
    </source>
</reference>
<dbReference type="AlphaFoldDB" id="A0A223P071"/>
<keyword evidence="1" id="KW-0732">Signal</keyword>
<feature type="domain" description="Peptidase M1 membrane alanine aminopeptidase" evidence="2">
    <location>
        <begin position="422"/>
        <end position="564"/>
    </location>
</feature>
<protein>
    <submittedName>
        <fullName evidence="3">Peptidase M1</fullName>
    </submittedName>
</protein>
<feature type="signal peptide" evidence="1">
    <location>
        <begin position="1"/>
        <end position="33"/>
    </location>
</feature>
<dbReference type="InterPro" id="IPR014782">
    <property type="entry name" value="Peptidase_M1_dom"/>
</dbReference>
<name>A0A223P071_9SPHI</name>
<dbReference type="InterPro" id="IPR027268">
    <property type="entry name" value="Peptidase_M4/M1_CTD_sf"/>
</dbReference>
<evidence type="ECO:0000313" key="3">
    <source>
        <dbReference type="EMBL" id="ASU35231.1"/>
    </source>
</evidence>
<organism evidence="3 4">
    <name type="scientific">Mucilaginibacter xinganensis</name>
    <dbReference type="NCBI Taxonomy" id="1234841"/>
    <lineage>
        <taxon>Bacteria</taxon>
        <taxon>Pseudomonadati</taxon>
        <taxon>Bacteroidota</taxon>
        <taxon>Sphingobacteriia</taxon>
        <taxon>Sphingobacteriales</taxon>
        <taxon>Sphingobacteriaceae</taxon>
        <taxon>Mucilaginibacter</taxon>
    </lineage>
</organism>
<keyword evidence="4" id="KW-1185">Reference proteome</keyword>
<feature type="chain" id="PRO_5012081520" evidence="1">
    <location>
        <begin position="34"/>
        <end position="663"/>
    </location>
</feature>
<proteinExistence type="predicted"/>
<sequence>MAPKLSKYKMRFKTLTHCLGALGILLAAGSASAQTDSIKYNHLDAFGPITWPVTGAGTRSASGQPGEHYWQNRADYLIKASLNETPQDTTVTGEVTISYTNNSPDNLDHLWLQLDQNLFKPDSRGGATTPIGGDRFDVKGFSRGGYRIESVSVTYKGQTYKTEPVITDARMQIRLKTPMGPKGEKIQVKVNYSFSIPFYGADRMGRKKFKAGYVYEIAEWYPRMCVYDDVEGWNTLPYMGLGEFYCEYGDFDYYITAPANMTVVGSGDLQNAAQVLSEQQQKRYEEMRKSDKTVMIIKPEEVGQAATHPFKGTLTWHYKMQNTRDIAWAASTAFIWDGAKVNLPSSRKGIAMSAYPAESAGNDSWGRSTEYLKNSIEIYSAKYFEYPWNSAVNVSGVALGMEYPGAIFCLSDLKNGALWGDVTHEIGHNWFPMIVGSNERKYMWMDEGFNTFINQYSTEKFNNGEYFDAKARPSNGIARFMARATDPLMAAPEAMGLNDYGQYYNKTSLGLDILRNVVLGADRFDYAFNEYIKHWAFKHPLPYDFFRAMNDASGEDLNWFFKPWFFTTDKLDQAIQSVTYVKGNAANGALITLVNKEKLAMPVDLKIIQTNGKTETLHLPVNVWQRGGVWTFIYPSTVTIQSLEVDPDRQLPDVDRKNNVWGK</sequence>
<dbReference type="Proteomes" id="UP000215002">
    <property type="component" value="Chromosome"/>
</dbReference>
<dbReference type="SUPFAM" id="SSF55486">
    <property type="entry name" value="Metalloproteases ('zincins'), catalytic domain"/>
    <property type="match status" value="1"/>
</dbReference>
<dbReference type="Gene3D" id="1.10.390.10">
    <property type="entry name" value="Neutral Protease Domain 2"/>
    <property type="match status" value="1"/>
</dbReference>
<dbReference type="CDD" id="cd09604">
    <property type="entry name" value="M1_APN_like"/>
    <property type="match status" value="1"/>
</dbReference>
<accession>A0A223P071</accession>
<dbReference type="GO" id="GO:0008270">
    <property type="term" value="F:zinc ion binding"/>
    <property type="evidence" value="ECO:0007669"/>
    <property type="project" value="InterPro"/>
</dbReference>
<dbReference type="Pfam" id="PF01433">
    <property type="entry name" value="Peptidase_M1"/>
    <property type="match status" value="1"/>
</dbReference>
<dbReference type="KEGG" id="muc:MuYL_3346"/>
<dbReference type="GO" id="GO:0008237">
    <property type="term" value="F:metallopeptidase activity"/>
    <property type="evidence" value="ECO:0007669"/>
    <property type="project" value="InterPro"/>
</dbReference>
<evidence type="ECO:0000259" key="2">
    <source>
        <dbReference type="Pfam" id="PF01433"/>
    </source>
</evidence>
<evidence type="ECO:0000256" key="1">
    <source>
        <dbReference type="SAM" id="SignalP"/>
    </source>
</evidence>
<evidence type="ECO:0000313" key="4">
    <source>
        <dbReference type="Proteomes" id="UP000215002"/>
    </source>
</evidence>